<protein>
    <recommendedName>
        <fullName evidence="6">Electron transfer flavoprotein subunit alpha</fullName>
    </recommendedName>
    <alternativeName>
        <fullName evidence="7">Electron transfer flavoprotein large subunit</fullName>
    </alternativeName>
</protein>
<dbReference type="InterPro" id="IPR014731">
    <property type="entry name" value="ETF_asu_C"/>
</dbReference>
<feature type="domain" description="Electron transfer flavoprotein alpha/beta-subunit N-terminal" evidence="9">
    <location>
        <begin position="3"/>
        <end position="182"/>
    </location>
</feature>
<dbReference type="AlphaFoldDB" id="A0A8J7K2X5"/>
<keyword evidence="2" id="KW-0285">Flavoprotein</keyword>
<comment type="similarity">
    <text evidence="1">Belongs to the ETF alpha-subunit/FixB family.</text>
</comment>
<dbReference type="SUPFAM" id="SSF52467">
    <property type="entry name" value="DHS-like NAD/FAD-binding domain"/>
    <property type="match status" value="1"/>
</dbReference>
<dbReference type="EMBL" id="JADFUA010000011">
    <property type="protein sequence ID" value="MBE9610597.1"/>
    <property type="molecule type" value="Genomic_DNA"/>
</dbReference>
<evidence type="ECO:0000256" key="2">
    <source>
        <dbReference type="ARBA" id="ARBA00022630"/>
    </source>
</evidence>
<dbReference type="GO" id="GO:0009055">
    <property type="term" value="F:electron transfer activity"/>
    <property type="evidence" value="ECO:0007669"/>
    <property type="project" value="InterPro"/>
</dbReference>
<name>A0A8J7K2X5_9NEIS</name>
<evidence type="ECO:0000313" key="10">
    <source>
        <dbReference type="EMBL" id="MBE9610597.1"/>
    </source>
</evidence>
<dbReference type="InterPro" id="IPR014729">
    <property type="entry name" value="Rossmann-like_a/b/a_fold"/>
</dbReference>
<proteinExistence type="inferred from homology"/>
<keyword evidence="3 8" id="KW-0274">FAD</keyword>
<dbReference type="InterPro" id="IPR033947">
    <property type="entry name" value="ETF_alpha_N"/>
</dbReference>
<reference evidence="10 11" key="1">
    <citation type="submission" date="2020-10" db="EMBL/GenBank/DDBJ databases">
        <title>The genome sequence of Chitinilyticum litopenaei 4Y14.</title>
        <authorList>
            <person name="Liu Y."/>
        </authorList>
    </citation>
    <scope>NUCLEOTIDE SEQUENCE [LARGE SCALE GENOMIC DNA]</scope>
    <source>
        <strain evidence="10 11">4Y14</strain>
    </source>
</reference>
<comment type="function">
    <text evidence="5">The electron transfer flavoprotein serves as a specific electron acceptor for other dehydrogenases. It transfers the electrons to the main respiratory chain via ETF-ubiquinone oxidoreductase (ETF dehydrogenase).</text>
</comment>
<evidence type="ECO:0000256" key="5">
    <source>
        <dbReference type="ARBA" id="ARBA00025649"/>
    </source>
</evidence>
<dbReference type="PANTHER" id="PTHR43153">
    <property type="entry name" value="ELECTRON TRANSFER FLAVOPROTEIN ALPHA"/>
    <property type="match status" value="1"/>
</dbReference>
<dbReference type="SMART" id="SM00893">
    <property type="entry name" value="ETF"/>
    <property type="match status" value="1"/>
</dbReference>
<evidence type="ECO:0000256" key="4">
    <source>
        <dbReference type="ARBA" id="ARBA00022982"/>
    </source>
</evidence>
<keyword evidence="4" id="KW-0813">Transport</keyword>
<evidence type="ECO:0000256" key="3">
    <source>
        <dbReference type="ARBA" id="ARBA00022827"/>
    </source>
</evidence>
<evidence type="ECO:0000256" key="7">
    <source>
        <dbReference type="ARBA" id="ARBA00079299"/>
    </source>
</evidence>
<dbReference type="Gene3D" id="3.40.50.620">
    <property type="entry name" value="HUPs"/>
    <property type="match status" value="1"/>
</dbReference>
<keyword evidence="4" id="KW-0249">Electron transport</keyword>
<dbReference type="PIRSF" id="PIRSF000089">
    <property type="entry name" value="Electra_flavoP_a"/>
    <property type="match status" value="1"/>
</dbReference>
<evidence type="ECO:0000256" key="1">
    <source>
        <dbReference type="ARBA" id="ARBA00005817"/>
    </source>
</evidence>
<dbReference type="RefSeq" id="WP_194117146.1">
    <property type="nucleotide sequence ID" value="NZ_JADFUA010000011.1"/>
</dbReference>
<dbReference type="Pfam" id="PF00766">
    <property type="entry name" value="ETF_alpha"/>
    <property type="match status" value="1"/>
</dbReference>
<organism evidence="10 11">
    <name type="scientific">Chitinilyticum piscinae</name>
    <dbReference type="NCBI Taxonomy" id="2866724"/>
    <lineage>
        <taxon>Bacteria</taxon>
        <taxon>Pseudomonadati</taxon>
        <taxon>Pseudomonadota</taxon>
        <taxon>Betaproteobacteria</taxon>
        <taxon>Neisseriales</taxon>
        <taxon>Chitinibacteraceae</taxon>
        <taxon>Chitinilyticum</taxon>
    </lineage>
</organism>
<evidence type="ECO:0000256" key="6">
    <source>
        <dbReference type="ARBA" id="ARBA00068674"/>
    </source>
</evidence>
<evidence type="ECO:0000259" key="9">
    <source>
        <dbReference type="SMART" id="SM00893"/>
    </source>
</evidence>
<feature type="binding site" evidence="8">
    <location>
        <begin position="240"/>
        <end position="244"/>
    </location>
    <ligand>
        <name>FAD</name>
        <dbReference type="ChEBI" id="CHEBI:57692"/>
    </ligand>
</feature>
<feature type="binding site" evidence="8">
    <location>
        <position position="278"/>
    </location>
    <ligand>
        <name>FAD</name>
        <dbReference type="ChEBI" id="CHEBI:57692"/>
    </ligand>
</feature>
<evidence type="ECO:0000256" key="8">
    <source>
        <dbReference type="PIRSR" id="PIRSR000089-1"/>
    </source>
</evidence>
<feature type="binding site" evidence="8">
    <location>
        <begin position="226"/>
        <end position="227"/>
    </location>
    <ligand>
        <name>FAD</name>
        <dbReference type="ChEBI" id="CHEBI:57692"/>
    </ligand>
</feature>
<dbReference type="Pfam" id="PF01012">
    <property type="entry name" value="ETF"/>
    <property type="match status" value="1"/>
</dbReference>
<keyword evidence="11" id="KW-1185">Reference proteome</keyword>
<comment type="caution">
    <text evidence="10">The sequence shown here is derived from an EMBL/GenBank/DDBJ whole genome shotgun (WGS) entry which is preliminary data.</text>
</comment>
<feature type="binding site" evidence="8">
    <location>
        <position position="202"/>
    </location>
    <ligand>
        <name>FAD</name>
        <dbReference type="ChEBI" id="CHEBI:57692"/>
    </ligand>
</feature>
<dbReference type="GO" id="GO:0050660">
    <property type="term" value="F:flavin adenine dinucleotide binding"/>
    <property type="evidence" value="ECO:0007669"/>
    <property type="project" value="InterPro"/>
</dbReference>
<dbReference type="GO" id="GO:0033539">
    <property type="term" value="P:fatty acid beta-oxidation using acyl-CoA dehydrogenase"/>
    <property type="evidence" value="ECO:0007669"/>
    <property type="project" value="TreeGrafter"/>
</dbReference>
<gene>
    <name evidence="10" type="ORF">INR99_14750</name>
</gene>
<comment type="cofactor">
    <cofactor evidence="8">
        <name>FAD</name>
        <dbReference type="ChEBI" id="CHEBI:57692"/>
    </cofactor>
    <text evidence="8">Binds 1 FAD per dimer.</text>
</comment>
<dbReference type="InterPro" id="IPR029035">
    <property type="entry name" value="DHS-like_NAD/FAD-binding_dom"/>
</dbReference>
<accession>A0A8J7K2X5</accession>
<dbReference type="InterPro" id="IPR014730">
    <property type="entry name" value="ETF_a/b_N"/>
</dbReference>
<feature type="binding site" evidence="8">
    <location>
        <begin position="257"/>
        <end position="264"/>
    </location>
    <ligand>
        <name>FAD</name>
        <dbReference type="ChEBI" id="CHEBI:57692"/>
    </ligand>
</feature>
<dbReference type="PANTHER" id="PTHR43153:SF1">
    <property type="entry name" value="ELECTRON TRANSFER FLAVOPROTEIN SUBUNIT ALPHA, MITOCHONDRIAL"/>
    <property type="match status" value="1"/>
</dbReference>
<dbReference type="CDD" id="cd01715">
    <property type="entry name" value="ETF_alpha"/>
    <property type="match status" value="1"/>
</dbReference>
<dbReference type="InterPro" id="IPR001308">
    <property type="entry name" value="ETF_a/FixB"/>
</dbReference>
<dbReference type="Gene3D" id="3.40.50.1220">
    <property type="entry name" value="TPP-binding domain"/>
    <property type="match status" value="1"/>
</dbReference>
<dbReference type="Proteomes" id="UP000604481">
    <property type="component" value="Unassembled WGS sequence"/>
</dbReference>
<sequence length="309" mass="31536">MSTLLLADHDGHQLKKATLQAITAAQAFNTPVDVLVLGSDTAAVAAQAASIAGVARVIAVSAPHLAHLLPEDAAAIILGQLNAGYTTVIAAHTTLGKDTLPRVAALRDVGMASDVIRIHARGQYERPIYAGNAIATIHSDEAMQVLTIRATSYAAAAAGNSAEIISRSAPAAQAGSQWLADDHKISDRPELATAPVVVSGGRCLGERFDEVLAPLAARLGAALGATRAAVDAGLAPNEIQVGQTGTIVAPELYIAAGISGAAQHLGGMKDSKVIVAINTDPDAPIFKVADIGIVADLFDVVPELTRQLG</sequence>
<dbReference type="FunFam" id="3.40.50.1220:FF:000001">
    <property type="entry name" value="Electron transfer flavoprotein, alpha subunit"/>
    <property type="match status" value="1"/>
</dbReference>
<dbReference type="SUPFAM" id="SSF52402">
    <property type="entry name" value="Adenine nucleotide alpha hydrolases-like"/>
    <property type="match status" value="1"/>
</dbReference>
<evidence type="ECO:0000313" key="11">
    <source>
        <dbReference type="Proteomes" id="UP000604481"/>
    </source>
</evidence>